<name>A0A4P6ZL47_9LACO</name>
<evidence type="ECO:0000313" key="2">
    <source>
        <dbReference type="Proteomes" id="UP000294321"/>
    </source>
</evidence>
<dbReference type="EMBL" id="CP034726">
    <property type="protein sequence ID" value="QBP18444.1"/>
    <property type="molecule type" value="Genomic_DNA"/>
</dbReference>
<protein>
    <submittedName>
        <fullName evidence="1">Uncharacterized protein</fullName>
    </submittedName>
</protein>
<dbReference type="AlphaFoldDB" id="A0A4P6ZL47"/>
<proteinExistence type="predicted"/>
<evidence type="ECO:0000313" key="1">
    <source>
        <dbReference type="EMBL" id="QBP18444.1"/>
    </source>
</evidence>
<accession>A0A4P6ZL47</accession>
<gene>
    <name evidence="1" type="ORF">ELX58_04685</name>
</gene>
<dbReference type="KEGG" id="lji:ELX58_04685"/>
<keyword evidence="2" id="KW-1185">Reference proteome</keyword>
<sequence length="82" mass="9599">MQELINRLARAIVSDDATKADRITTHILARVKYPSEPYQIAFQLKSALKIVRRKPHHKIDHDTMWFLKTEEEKLVQCLQSGK</sequence>
<reference evidence="2" key="1">
    <citation type="submission" date="2018-12" db="EMBL/GenBank/DDBJ databases">
        <title>A new species of lactobacillus.</title>
        <authorList>
            <person name="Jian Y."/>
            <person name="Xin L."/>
            <person name="Hong Z.J."/>
            <person name="Ming L.Z."/>
            <person name="Hong X.Z."/>
        </authorList>
    </citation>
    <scope>NUCLEOTIDE SEQUENCE [LARGE SCALE GENOMIC DNA]</scope>
    <source>
        <strain evidence="2">HSLZ-75</strain>
    </source>
</reference>
<organism evidence="1 2">
    <name type="scientific">Acetilactobacillus jinshanensis</name>
    <dbReference type="NCBI Taxonomy" id="1720083"/>
    <lineage>
        <taxon>Bacteria</taxon>
        <taxon>Bacillati</taxon>
        <taxon>Bacillota</taxon>
        <taxon>Bacilli</taxon>
        <taxon>Lactobacillales</taxon>
        <taxon>Lactobacillaceae</taxon>
        <taxon>Acetilactobacillus</taxon>
    </lineage>
</organism>
<dbReference type="RefSeq" id="WP_133442003.1">
    <property type="nucleotide sequence ID" value="NZ_CP034726.1"/>
</dbReference>
<dbReference type="Proteomes" id="UP000294321">
    <property type="component" value="Chromosome"/>
</dbReference>